<organism evidence="3 4">
    <name type="scientific">Sellimonas catena</name>
    <dbReference type="NCBI Taxonomy" id="2994035"/>
    <lineage>
        <taxon>Bacteria</taxon>
        <taxon>Bacillati</taxon>
        <taxon>Bacillota</taxon>
        <taxon>Clostridia</taxon>
        <taxon>Lachnospirales</taxon>
        <taxon>Lachnospiraceae</taxon>
        <taxon>Sellimonas</taxon>
    </lineage>
</organism>
<proteinExistence type="predicted"/>
<dbReference type="AlphaFoldDB" id="A0A9W6C352"/>
<dbReference type="RefSeq" id="WP_087169668.1">
    <property type="nucleotide sequence ID" value="NZ_BSBO01000004.1"/>
</dbReference>
<evidence type="ECO:0000313" key="4">
    <source>
        <dbReference type="Proteomes" id="UP001145145"/>
    </source>
</evidence>
<reference evidence="3 4" key="1">
    <citation type="journal article" date="2023" name="Int. J. Syst. Evol. Microbiol.">
        <title>Sellimonas catena sp. nov., isolated from human faeces.</title>
        <authorList>
            <person name="Hisatomi A."/>
            <person name="Ohkuma M."/>
            <person name="Sakamoto M."/>
        </authorList>
    </citation>
    <scope>NUCLEOTIDE SEQUENCE [LARGE SCALE GENOMIC DNA]</scope>
    <source>
        <strain evidence="3 4">12EGH17</strain>
    </source>
</reference>
<keyword evidence="2" id="KW-0732">Signal</keyword>
<keyword evidence="1" id="KW-0812">Transmembrane</keyword>
<dbReference type="Proteomes" id="UP001145145">
    <property type="component" value="Unassembled WGS sequence"/>
</dbReference>
<keyword evidence="1" id="KW-0472">Membrane</keyword>
<keyword evidence="4" id="KW-1185">Reference proteome</keyword>
<evidence type="ECO:0000313" key="3">
    <source>
        <dbReference type="EMBL" id="GLG03441.1"/>
    </source>
</evidence>
<gene>
    <name evidence="3" type="ORF">Selli1_06150</name>
</gene>
<accession>A0A9W6C352</accession>
<evidence type="ECO:0000256" key="1">
    <source>
        <dbReference type="SAM" id="Phobius"/>
    </source>
</evidence>
<keyword evidence="1" id="KW-1133">Transmembrane helix</keyword>
<feature type="signal peptide" evidence="2">
    <location>
        <begin position="1"/>
        <end position="30"/>
    </location>
</feature>
<comment type="caution">
    <text evidence="3">The sequence shown here is derived from an EMBL/GenBank/DDBJ whole genome shotgun (WGS) entry which is preliminary data.</text>
</comment>
<sequence length="274" mass="29662">MRKKMCSLILASACSAALVVPAWCMGPVHAEELTGSRNWLVEFDGEEMQSNFSSDEMAEEIYGILPGDTMDLQVAIKNSGEEAMDWYLSNEILQSLEEGSEAEGGAYTYRLVYTDDAGEETILYDSNTVGGEGASQSGEGLHQATDALEDFLYLDQLAPGADGEVNLSVTLDGETQGNGYQNTLAALQMNFAAETAAPETITQKGEDQIVERTERGENTVTTVYETQHQTPKTGDTAPLLILSALMLFSGIVLLVFAVLYFKKHRRSGEGGLQS</sequence>
<feature type="chain" id="PRO_5040988386" description="LPXTG cell wall anchor domain-containing protein" evidence="2">
    <location>
        <begin position="31"/>
        <end position="274"/>
    </location>
</feature>
<dbReference type="EMBL" id="BSBO01000004">
    <property type="protein sequence ID" value="GLG03441.1"/>
    <property type="molecule type" value="Genomic_DNA"/>
</dbReference>
<protein>
    <recommendedName>
        <fullName evidence="5">LPXTG cell wall anchor domain-containing protein</fullName>
    </recommendedName>
</protein>
<feature type="transmembrane region" description="Helical" evidence="1">
    <location>
        <begin position="239"/>
        <end position="261"/>
    </location>
</feature>
<evidence type="ECO:0008006" key="5">
    <source>
        <dbReference type="Google" id="ProtNLM"/>
    </source>
</evidence>
<evidence type="ECO:0000256" key="2">
    <source>
        <dbReference type="SAM" id="SignalP"/>
    </source>
</evidence>
<name>A0A9W6C352_9FIRM</name>